<dbReference type="EMBL" id="CM040474">
    <property type="protein sequence ID" value="MCI4390697.1"/>
    <property type="molecule type" value="Genomic_DNA"/>
</dbReference>
<comment type="caution">
    <text evidence="1">The sequence shown here is derived from an EMBL/GenBank/DDBJ whole genome shotgun (WGS) entry which is preliminary data.</text>
</comment>
<accession>A0ACC5XHL7</accession>
<dbReference type="Proteomes" id="UP000829447">
    <property type="component" value="Linkage Group LG21"/>
</dbReference>
<sequence length="258" mass="28865">MTKPQKPHGVYPETQTYTPHPETENAHTHPLDSTTAVPPALSHAWTNDLPRELEKDRGEDEELQNDTMPLQTSTVTFDPTVLHTSGNPDDKTTAYLDLNTSETESKEMETKDESRETREKVEDGESAERSHAEEKEHKDEEESKMSHGNHIPLVSTPSGEATSQILFHPVTLSLPAKQNTEATATPTQLSPEDNSDESREKISSEDEQITEMLQITTPTKITEDQAKLFEIHTPASTHTHTTTQRLSEDEEATDTESQ</sequence>
<proteinExistence type="predicted"/>
<organism evidence="1 2">
    <name type="scientific">Pangasianodon gigas</name>
    <name type="common">Mekong giant catfish</name>
    <name type="synonym">Pangasius gigas</name>
    <dbReference type="NCBI Taxonomy" id="30993"/>
    <lineage>
        <taxon>Eukaryota</taxon>
        <taxon>Metazoa</taxon>
        <taxon>Chordata</taxon>
        <taxon>Craniata</taxon>
        <taxon>Vertebrata</taxon>
        <taxon>Euteleostomi</taxon>
        <taxon>Actinopterygii</taxon>
        <taxon>Neopterygii</taxon>
        <taxon>Teleostei</taxon>
        <taxon>Ostariophysi</taxon>
        <taxon>Siluriformes</taxon>
        <taxon>Pangasiidae</taxon>
        <taxon>Pangasianodon</taxon>
    </lineage>
</organism>
<name>A0ACC5XHL7_PANGG</name>
<evidence type="ECO:0000313" key="1">
    <source>
        <dbReference type="EMBL" id="MCI4390697.1"/>
    </source>
</evidence>
<feature type="non-terminal residue" evidence="1">
    <location>
        <position position="258"/>
    </location>
</feature>
<protein>
    <submittedName>
        <fullName evidence="1">Uncharacterized protein</fullName>
    </submittedName>
</protein>
<keyword evidence="2" id="KW-1185">Reference proteome</keyword>
<reference evidence="1 2" key="1">
    <citation type="journal article" date="2022" name="bioRxiv">
        <title>An ancient truncated duplication of the anti-Mullerian hormone receptor type 2 gene is a potential conserved master sex determinant in the Pangasiidae catfish family.</title>
        <authorList>
            <person name="Wen M."/>
            <person name="Pan Q."/>
            <person name="Jouanno E."/>
            <person name="Montfort J."/>
            <person name="Zahm M."/>
            <person name="Cabau C."/>
            <person name="Klopp C."/>
            <person name="Iampietro C."/>
            <person name="Roques C."/>
            <person name="Bouchez O."/>
            <person name="Castinel A."/>
            <person name="Donnadieu C."/>
            <person name="Parrinello H."/>
            <person name="Poncet C."/>
            <person name="Belmonte E."/>
            <person name="Gautier V."/>
            <person name="Avarre J.-C."/>
            <person name="Dugue R."/>
            <person name="Gustiano R."/>
            <person name="Ha T.T.T."/>
            <person name="Campet M."/>
            <person name="Sriphairoj K."/>
            <person name="Ribolli J."/>
            <person name="de Almeida F.L."/>
            <person name="Desvignes T."/>
            <person name="Postlethwait J.H."/>
            <person name="Bucao C.F."/>
            <person name="Robinson-Rechavi M."/>
            <person name="Bobe J."/>
            <person name="Herpin A."/>
            <person name="Guiguen Y."/>
        </authorList>
    </citation>
    <scope>NUCLEOTIDE SEQUENCE [LARGE SCALE GENOMIC DNA]</scope>
    <source>
        <strain evidence="1">YG-Dec2019</strain>
    </source>
</reference>
<evidence type="ECO:0000313" key="2">
    <source>
        <dbReference type="Proteomes" id="UP000829447"/>
    </source>
</evidence>
<gene>
    <name evidence="1" type="ORF">PGIGA_G00125630</name>
</gene>